<comment type="caution">
    <text evidence="1">The sequence shown here is derived from an EMBL/GenBank/DDBJ whole genome shotgun (WGS) entry which is preliminary data.</text>
</comment>
<dbReference type="PATRIC" id="fig|1195763.3.peg.2728"/>
<name>A0A0J1GZU6_9GAMM</name>
<evidence type="ECO:0000313" key="2">
    <source>
        <dbReference type="Proteomes" id="UP000036097"/>
    </source>
</evidence>
<dbReference type="EMBL" id="LDOT01000016">
    <property type="protein sequence ID" value="KLV05090.1"/>
    <property type="molecule type" value="Genomic_DNA"/>
</dbReference>
<dbReference type="Proteomes" id="UP000036097">
    <property type="component" value="Unassembled WGS sequence"/>
</dbReference>
<organism evidence="1 2">
    <name type="scientific">Photobacterium aquae</name>
    <dbReference type="NCBI Taxonomy" id="1195763"/>
    <lineage>
        <taxon>Bacteria</taxon>
        <taxon>Pseudomonadati</taxon>
        <taxon>Pseudomonadota</taxon>
        <taxon>Gammaproteobacteria</taxon>
        <taxon>Vibrionales</taxon>
        <taxon>Vibrionaceae</taxon>
        <taxon>Photobacterium</taxon>
    </lineage>
</organism>
<dbReference type="AlphaFoldDB" id="A0A0J1GZU6"/>
<gene>
    <name evidence="1" type="ORF">ABT56_12895</name>
</gene>
<dbReference type="OrthoDB" id="7067191at2"/>
<accession>A0A0J1GZU6</accession>
<protein>
    <submittedName>
        <fullName evidence="1">Uncharacterized protein</fullName>
    </submittedName>
</protein>
<sequence>MDIFITILTGGTSGAIISWLARTWISERLKQSISFEYSQKLENYKTDLNAKVEAIKHDNQVSQLRTSLFFDHQREAYVSLIAKVAEINEDWGYLADSDDGLWERVPYVSYRELKNLMLKHHLFLDDESIMALDLILDTYSRSFPFDPGDGTSYQNETSALLATCEYLQPRLASIFRSKIGMVKDEQHLKEVVTLAGITYLNSYNFPEVEVPPKGVLNTREVENAADKVRLGLDNFIDLSERLDAFDEYLSRDGGWIHEAQTKVKRTNAILKKFTIQSV</sequence>
<evidence type="ECO:0000313" key="1">
    <source>
        <dbReference type="EMBL" id="KLV05090.1"/>
    </source>
</evidence>
<reference evidence="1 2" key="1">
    <citation type="submission" date="2015-05" db="EMBL/GenBank/DDBJ databases">
        <title>Photobacterium galathea sp. nov.</title>
        <authorList>
            <person name="Machado H."/>
            <person name="Gram L."/>
        </authorList>
    </citation>
    <scope>NUCLEOTIDE SEQUENCE [LARGE SCALE GENOMIC DNA]</scope>
    <source>
        <strain evidence="1 2">CGMCC 1.12159</strain>
    </source>
</reference>
<dbReference type="RefSeq" id="WP_047879294.1">
    <property type="nucleotide sequence ID" value="NZ_LDOT01000016.1"/>
</dbReference>
<proteinExistence type="predicted"/>
<keyword evidence="2" id="KW-1185">Reference proteome</keyword>